<gene>
    <name evidence="1" type="ORF">LCGC14_2595470</name>
</gene>
<evidence type="ECO:0000313" key="1">
    <source>
        <dbReference type="EMBL" id="KKL06494.1"/>
    </source>
</evidence>
<name>A0A0F9AAC0_9ZZZZ</name>
<comment type="caution">
    <text evidence="1">The sequence shown here is derived from an EMBL/GenBank/DDBJ whole genome shotgun (WGS) entry which is preliminary data.</text>
</comment>
<reference evidence="1" key="1">
    <citation type="journal article" date="2015" name="Nature">
        <title>Complex archaea that bridge the gap between prokaryotes and eukaryotes.</title>
        <authorList>
            <person name="Spang A."/>
            <person name="Saw J.H."/>
            <person name="Jorgensen S.L."/>
            <person name="Zaremba-Niedzwiedzka K."/>
            <person name="Martijn J."/>
            <person name="Lind A.E."/>
            <person name="van Eijk R."/>
            <person name="Schleper C."/>
            <person name="Guy L."/>
            <person name="Ettema T.J."/>
        </authorList>
    </citation>
    <scope>NUCLEOTIDE SEQUENCE</scope>
</reference>
<dbReference type="AlphaFoldDB" id="A0A0F9AAC0"/>
<proteinExistence type="predicted"/>
<sequence>MANATRGLDLEKAGLDLSALTGQSGAGQDLINALLRNMPQEALPGGPPSLGARNTLASGGPRGVGFGFDRNPLARGSGGFADFFNNRPGLGAGLTGGIEGTSVNRDSERLNQQNLNRFQSLADIFGQGPGGAVAQQGVQAGASLLR</sequence>
<dbReference type="EMBL" id="LAZR01043678">
    <property type="protein sequence ID" value="KKL06494.1"/>
    <property type="molecule type" value="Genomic_DNA"/>
</dbReference>
<accession>A0A0F9AAC0</accession>
<protein>
    <submittedName>
        <fullName evidence="1">Uncharacterized protein</fullName>
    </submittedName>
</protein>
<organism evidence="1">
    <name type="scientific">marine sediment metagenome</name>
    <dbReference type="NCBI Taxonomy" id="412755"/>
    <lineage>
        <taxon>unclassified sequences</taxon>
        <taxon>metagenomes</taxon>
        <taxon>ecological metagenomes</taxon>
    </lineage>
</organism>